<proteinExistence type="predicted"/>
<dbReference type="PROSITE" id="PS50109">
    <property type="entry name" value="HIS_KIN"/>
    <property type="match status" value="1"/>
</dbReference>
<keyword evidence="8" id="KW-0902">Two-component regulatory system</keyword>
<evidence type="ECO:0000256" key="10">
    <source>
        <dbReference type="SAM" id="MobiDB-lite"/>
    </source>
</evidence>
<gene>
    <name evidence="12" type="ORF">AWB75_00121</name>
</gene>
<dbReference type="InterPro" id="IPR036890">
    <property type="entry name" value="HATPase_C_sf"/>
</dbReference>
<dbReference type="EC" id="2.7.13.3" evidence="2"/>
<dbReference type="PANTHER" id="PTHR24421">
    <property type="entry name" value="NITRATE/NITRITE SENSOR PROTEIN NARX-RELATED"/>
    <property type="match status" value="1"/>
</dbReference>
<keyword evidence="7" id="KW-0067">ATP-binding</keyword>
<evidence type="ECO:0000256" key="1">
    <source>
        <dbReference type="ARBA" id="ARBA00000085"/>
    </source>
</evidence>
<evidence type="ECO:0000256" key="5">
    <source>
        <dbReference type="ARBA" id="ARBA00022741"/>
    </source>
</evidence>
<dbReference type="Proteomes" id="UP000054870">
    <property type="component" value="Unassembled WGS sequence"/>
</dbReference>
<dbReference type="Pfam" id="PF02518">
    <property type="entry name" value="HATPase_c"/>
    <property type="match status" value="1"/>
</dbReference>
<dbReference type="EMBL" id="FCOF02000001">
    <property type="protein sequence ID" value="SAK39873.1"/>
    <property type="molecule type" value="Genomic_DNA"/>
</dbReference>
<organism evidence="12 13">
    <name type="scientific">Caballeronia catudaia</name>
    <dbReference type="NCBI Taxonomy" id="1777136"/>
    <lineage>
        <taxon>Bacteria</taxon>
        <taxon>Pseudomonadati</taxon>
        <taxon>Pseudomonadota</taxon>
        <taxon>Betaproteobacteria</taxon>
        <taxon>Burkholderiales</taxon>
        <taxon>Burkholderiaceae</taxon>
        <taxon>Caballeronia</taxon>
    </lineage>
</organism>
<keyword evidence="9" id="KW-0175">Coiled coil</keyword>
<feature type="coiled-coil region" evidence="9">
    <location>
        <begin position="56"/>
        <end position="83"/>
    </location>
</feature>
<dbReference type="Gene3D" id="1.20.5.1930">
    <property type="match status" value="1"/>
</dbReference>
<comment type="catalytic activity">
    <reaction evidence="1">
        <text>ATP + protein L-histidine = ADP + protein N-phospho-L-histidine.</text>
        <dbReference type="EC" id="2.7.13.3"/>
    </reaction>
</comment>
<dbReference type="GO" id="GO:0016020">
    <property type="term" value="C:membrane"/>
    <property type="evidence" value="ECO:0007669"/>
    <property type="project" value="InterPro"/>
</dbReference>
<dbReference type="GO" id="GO:0005524">
    <property type="term" value="F:ATP binding"/>
    <property type="evidence" value="ECO:0007669"/>
    <property type="project" value="UniProtKB-KW"/>
</dbReference>
<dbReference type="OrthoDB" id="9782588at2"/>
<evidence type="ECO:0000256" key="9">
    <source>
        <dbReference type="SAM" id="Coils"/>
    </source>
</evidence>
<evidence type="ECO:0000256" key="2">
    <source>
        <dbReference type="ARBA" id="ARBA00012438"/>
    </source>
</evidence>
<feature type="domain" description="Histidine kinase" evidence="11">
    <location>
        <begin position="189"/>
        <end position="278"/>
    </location>
</feature>
<evidence type="ECO:0000256" key="7">
    <source>
        <dbReference type="ARBA" id="ARBA00022840"/>
    </source>
</evidence>
<dbReference type="GO" id="GO:0000155">
    <property type="term" value="F:phosphorelay sensor kinase activity"/>
    <property type="evidence" value="ECO:0007669"/>
    <property type="project" value="InterPro"/>
</dbReference>
<accession>A0A157Z375</accession>
<dbReference type="Pfam" id="PF07730">
    <property type="entry name" value="HisKA_3"/>
    <property type="match status" value="1"/>
</dbReference>
<keyword evidence="4" id="KW-0808">Transferase</keyword>
<keyword evidence="5" id="KW-0547">Nucleotide-binding</keyword>
<evidence type="ECO:0000256" key="8">
    <source>
        <dbReference type="ARBA" id="ARBA00023012"/>
    </source>
</evidence>
<dbReference type="InterPro" id="IPR011712">
    <property type="entry name" value="Sig_transdc_His_kin_sub3_dim/P"/>
</dbReference>
<keyword evidence="13" id="KW-1185">Reference proteome</keyword>
<dbReference type="PANTHER" id="PTHR24421:SF10">
    <property type="entry name" value="NITRATE_NITRITE SENSOR PROTEIN NARQ"/>
    <property type="match status" value="1"/>
</dbReference>
<evidence type="ECO:0000313" key="13">
    <source>
        <dbReference type="Proteomes" id="UP000054870"/>
    </source>
</evidence>
<evidence type="ECO:0000259" key="11">
    <source>
        <dbReference type="PROSITE" id="PS50109"/>
    </source>
</evidence>
<dbReference type="SMART" id="SM00387">
    <property type="entry name" value="HATPase_c"/>
    <property type="match status" value="1"/>
</dbReference>
<feature type="region of interest" description="Disordered" evidence="10">
    <location>
        <begin position="1"/>
        <end position="34"/>
    </location>
</feature>
<dbReference type="InterPro" id="IPR003594">
    <property type="entry name" value="HATPase_dom"/>
</dbReference>
<keyword evidence="6 12" id="KW-0418">Kinase</keyword>
<dbReference type="CDD" id="cd16917">
    <property type="entry name" value="HATPase_UhpB-NarQ-NarX-like"/>
    <property type="match status" value="1"/>
</dbReference>
<evidence type="ECO:0000256" key="6">
    <source>
        <dbReference type="ARBA" id="ARBA00022777"/>
    </source>
</evidence>
<evidence type="ECO:0000313" key="12">
    <source>
        <dbReference type="EMBL" id="SAK39873.1"/>
    </source>
</evidence>
<reference evidence="12" key="1">
    <citation type="submission" date="2016-01" db="EMBL/GenBank/DDBJ databases">
        <authorList>
            <person name="Peeters C."/>
        </authorList>
    </citation>
    <scope>NUCLEOTIDE SEQUENCE [LARGE SCALE GENOMIC DNA]</scope>
    <source>
        <strain evidence="12">LMG 29318</strain>
    </source>
</reference>
<name>A0A157Z375_9BURK</name>
<evidence type="ECO:0000256" key="3">
    <source>
        <dbReference type="ARBA" id="ARBA00022553"/>
    </source>
</evidence>
<keyword evidence="3" id="KW-0597">Phosphoprotein</keyword>
<dbReference type="Gene3D" id="3.30.565.10">
    <property type="entry name" value="Histidine kinase-like ATPase, C-terminal domain"/>
    <property type="match status" value="1"/>
</dbReference>
<dbReference type="InterPro" id="IPR005467">
    <property type="entry name" value="His_kinase_dom"/>
</dbReference>
<protein>
    <recommendedName>
        <fullName evidence="2">histidine kinase</fullName>
        <ecNumber evidence="2">2.7.13.3</ecNumber>
    </recommendedName>
</protein>
<dbReference type="SUPFAM" id="SSF55874">
    <property type="entry name" value="ATPase domain of HSP90 chaperone/DNA topoisomerase II/histidine kinase"/>
    <property type="match status" value="1"/>
</dbReference>
<dbReference type="InterPro" id="IPR050482">
    <property type="entry name" value="Sensor_HK_TwoCompSys"/>
</dbReference>
<evidence type="ECO:0000256" key="4">
    <source>
        <dbReference type="ARBA" id="ARBA00022679"/>
    </source>
</evidence>
<sequence>MNPSATIALDESTHHSLNRRASPRGVPSSSPDHAGASFVSPYSALIDAKLKGDRQIQRLTARVQELAALLAATEERARQSLAQDLHDNTGAALTVANLALARAEHWLPADAPAAIGDALHQARAALADVCETSHRIVEGLQTPAFDANFAATLADWIASFGARTAISVDFCCPDDPRLERLSHDMSLALFRVMQEALGNVARHAQAARASVAVSVDAQAVTLIVEDDGVGISAAARRKSGRFGLAGMRARCEALGGNLRVAGAKPVGTAVRARLPWTAARPGLFALSVVNA</sequence>
<dbReference type="AlphaFoldDB" id="A0A157Z375"/>
<dbReference type="GO" id="GO:0046983">
    <property type="term" value="F:protein dimerization activity"/>
    <property type="evidence" value="ECO:0007669"/>
    <property type="project" value="InterPro"/>
</dbReference>
<dbReference type="RefSeq" id="WP_061122146.1">
    <property type="nucleotide sequence ID" value="NZ_FCOF02000001.1"/>
</dbReference>
<comment type="caution">
    <text evidence="12">The sequence shown here is derived from an EMBL/GenBank/DDBJ whole genome shotgun (WGS) entry which is preliminary data.</text>
</comment>